<evidence type="ECO:0000313" key="2">
    <source>
        <dbReference type="EMBL" id="KAG5304088.1"/>
    </source>
</evidence>
<organism evidence="2 3">
    <name type="scientific">Ajellomyces capsulatus</name>
    <name type="common">Darling's disease fungus</name>
    <name type="synonym">Histoplasma capsulatum</name>
    <dbReference type="NCBI Taxonomy" id="5037"/>
    <lineage>
        <taxon>Eukaryota</taxon>
        <taxon>Fungi</taxon>
        <taxon>Dikarya</taxon>
        <taxon>Ascomycota</taxon>
        <taxon>Pezizomycotina</taxon>
        <taxon>Eurotiomycetes</taxon>
        <taxon>Eurotiomycetidae</taxon>
        <taxon>Onygenales</taxon>
        <taxon>Ajellomycetaceae</taxon>
        <taxon>Histoplasma</taxon>
    </lineage>
</organism>
<accession>A0A8H7Z8F1</accession>
<proteinExistence type="predicted"/>
<evidence type="ECO:0000313" key="3">
    <source>
        <dbReference type="Proteomes" id="UP000670092"/>
    </source>
</evidence>
<dbReference type="AlphaFoldDB" id="A0A8H7Z8F1"/>
<reference evidence="2 3" key="1">
    <citation type="submission" date="2021-01" db="EMBL/GenBank/DDBJ databases">
        <title>Chromosome-level genome assembly of a human fungal pathogen reveals clustering of transcriptionally co-regulated genes.</title>
        <authorList>
            <person name="Voorhies M."/>
            <person name="Cohen S."/>
            <person name="Shea T.P."/>
            <person name="Petrus S."/>
            <person name="Munoz J.F."/>
            <person name="Poplawski S."/>
            <person name="Goldman W.E."/>
            <person name="Michael T."/>
            <person name="Cuomo C.A."/>
            <person name="Sil A."/>
            <person name="Beyhan S."/>
        </authorList>
    </citation>
    <scope>NUCLEOTIDE SEQUENCE [LARGE SCALE GENOMIC DNA]</scope>
    <source>
        <strain evidence="2 3">G184AR</strain>
    </source>
</reference>
<name>A0A8H7Z8F1_AJECA</name>
<keyword evidence="1" id="KW-0812">Transmembrane</keyword>
<feature type="transmembrane region" description="Helical" evidence="1">
    <location>
        <begin position="35"/>
        <end position="57"/>
    </location>
</feature>
<keyword evidence="1" id="KW-0472">Membrane</keyword>
<dbReference type="Proteomes" id="UP000670092">
    <property type="component" value="Unassembled WGS sequence"/>
</dbReference>
<evidence type="ECO:0000256" key="1">
    <source>
        <dbReference type="SAM" id="Phobius"/>
    </source>
</evidence>
<gene>
    <name evidence="2" type="ORF">I7I52_02300</name>
</gene>
<dbReference type="EMBL" id="JAEVHI010000001">
    <property type="protein sequence ID" value="KAG5304088.1"/>
    <property type="molecule type" value="Genomic_DNA"/>
</dbReference>
<keyword evidence="1" id="KW-1133">Transmembrane helix</keyword>
<dbReference type="VEuPathDB" id="FungiDB:I7I52_02300"/>
<sequence>MAFSTSLPTSGWPFLRSGNGWTGQKRRLQYHVDQWRYCLLGSVTLVLSAPSFLLISVNCSWDALFWGEVLKLLPSWKHS</sequence>
<dbReference type="OrthoDB" id="10493334at2759"/>
<protein>
    <submittedName>
        <fullName evidence="2">Uncharacterized protein</fullName>
    </submittedName>
</protein>
<comment type="caution">
    <text evidence="2">The sequence shown here is derived from an EMBL/GenBank/DDBJ whole genome shotgun (WGS) entry which is preliminary data.</text>
</comment>